<dbReference type="Proteomes" id="UP000722121">
    <property type="component" value="Unassembled WGS sequence"/>
</dbReference>
<gene>
    <name evidence="1" type="ORF">JYU14_00100</name>
</gene>
<comment type="caution">
    <text evidence="1">The sequence shown here is derived from an EMBL/GenBank/DDBJ whole genome shotgun (WGS) entry which is preliminary data.</text>
</comment>
<sequence>MTTPISNEGCPRASFSGFSNQEIEHPLFDFNFEMRISDDSCETIRIGDAASVERLLQTLQEEIRSSHSTVTLGLDYSQPRVDLENFIRYLEQMASSEGLQFCGNRLYMIYVQPKASEIEELDEVTTRRKYPSGVTETFSFNVHRTEYQGRRIFPDGKIENGSFCQDTGRLKSGYRIGVDKKIDFLSPPSFVRNGDLEIVEVEGKLVVLKTNVEGYRHYQTICDTPILEIVLKSYENGGPKNKNLKKVLLHEDFQSHLKLVVENALAPDEKGTPNLFRFSVENALAILEAGSKIMDLNLNTIIDPNSVQIFFMHIAFNKNEEVLFPTEFLPGTKRKYLKKLAQIFPDAFLSVGQRVIVESLLHGTFLSRQIHTREIQPLVEEFERLGGRLEPFPCLLWQVANRIKPDEHFIETFASLSDEQKQMLFKAAYTHNNPYLYETPDVPVRANQYSVNFLWINPCKMAEEQEFLCAHNFQDTFVKPLADWVRKNPESPINIWFDSAMATERAIERSREALFQELEGTPHNNVCFRDIRTIDIVQTNANIFNEQMALYFRIDLLKAITADHVLRNKETQYVVQSDLDVTPLSRQELFDKRTVSFLKEYGFAMAKGGILGFENCFQMFNGDNTQLMESHRKVIIDFTIEMVNTYPEELKVQQIYDTYPAMLTHWLEQDGRYGSLWKDEQFVIGSISIPKSKDPDVIYHYNTFHNAAHRYLPFGDHKILQRDVMPKKPVIYPPSHFGHID</sequence>
<evidence type="ECO:0000313" key="1">
    <source>
        <dbReference type="EMBL" id="MBN4066472.1"/>
    </source>
</evidence>
<accession>A0ABS3ATZ1</accession>
<evidence type="ECO:0000313" key="2">
    <source>
        <dbReference type="Proteomes" id="UP000722121"/>
    </source>
</evidence>
<keyword evidence="2" id="KW-1185">Reference proteome</keyword>
<organism evidence="1 2">
    <name type="scientific">Simkania negevensis</name>
    <dbReference type="NCBI Taxonomy" id="83561"/>
    <lineage>
        <taxon>Bacteria</taxon>
        <taxon>Pseudomonadati</taxon>
        <taxon>Chlamydiota</taxon>
        <taxon>Chlamydiia</taxon>
        <taxon>Parachlamydiales</taxon>
        <taxon>Simkaniaceae</taxon>
        <taxon>Simkania</taxon>
    </lineage>
</organism>
<protein>
    <submittedName>
        <fullName evidence="1">Uncharacterized protein</fullName>
    </submittedName>
</protein>
<name>A0ABS3ATZ1_9BACT</name>
<reference evidence="1 2" key="1">
    <citation type="submission" date="2021-02" db="EMBL/GenBank/DDBJ databases">
        <title>Activity-based single-cell genomes from oceanic crustal fluid captures similar information to metagenomic and metatranscriptomic surveys with orders of magnitude less sampling.</title>
        <authorList>
            <person name="D'Angelo T.S."/>
            <person name="Orcutt B.N."/>
        </authorList>
    </citation>
    <scope>NUCLEOTIDE SEQUENCE [LARGE SCALE GENOMIC DNA]</scope>
    <source>
        <strain evidence="1">AH-315-G07</strain>
    </source>
</reference>
<dbReference type="EMBL" id="JAFITR010000001">
    <property type="protein sequence ID" value="MBN4066472.1"/>
    <property type="molecule type" value="Genomic_DNA"/>
</dbReference>
<proteinExistence type="predicted"/>